<dbReference type="EMBL" id="AAZO01004560">
    <property type="status" value="NOT_ANNOTATED_CDS"/>
    <property type="molecule type" value="Genomic_DNA"/>
</dbReference>
<evidence type="ECO:0000256" key="1">
    <source>
        <dbReference type="SAM" id="MobiDB-lite"/>
    </source>
</evidence>
<gene>
    <name evidence="3" type="primary">8237541</name>
    <name evidence="2" type="ORF">Phum_PHUM389830</name>
</gene>
<dbReference type="InParanoid" id="E0VQZ2"/>
<dbReference type="AlphaFoldDB" id="E0VQZ2"/>
<dbReference type="EnsemblMetazoa" id="PHUM389830-RA">
    <property type="protein sequence ID" value="PHUM389830-PA"/>
    <property type="gene ID" value="PHUM389830"/>
</dbReference>
<name>E0VQZ2_PEDHC</name>
<evidence type="ECO:0000313" key="4">
    <source>
        <dbReference type="Proteomes" id="UP000009046"/>
    </source>
</evidence>
<dbReference type="KEGG" id="phu:Phum_PHUM389830"/>
<dbReference type="RefSeq" id="XP_002428536.1">
    <property type="nucleotide sequence ID" value="XM_002428491.1"/>
</dbReference>
<organism>
    <name type="scientific">Pediculus humanus subsp. corporis</name>
    <name type="common">Body louse</name>
    <dbReference type="NCBI Taxonomy" id="121224"/>
    <lineage>
        <taxon>Eukaryota</taxon>
        <taxon>Metazoa</taxon>
        <taxon>Ecdysozoa</taxon>
        <taxon>Arthropoda</taxon>
        <taxon>Hexapoda</taxon>
        <taxon>Insecta</taxon>
        <taxon>Pterygota</taxon>
        <taxon>Neoptera</taxon>
        <taxon>Paraneoptera</taxon>
        <taxon>Psocodea</taxon>
        <taxon>Troctomorpha</taxon>
        <taxon>Phthiraptera</taxon>
        <taxon>Anoplura</taxon>
        <taxon>Pediculidae</taxon>
        <taxon>Pediculus</taxon>
    </lineage>
</organism>
<sequence length="855" mass="101078">MENHKDHFMLRVQNQNYYPGTLEDPEFLERVSKWPADKHPFWFTNRKAIDESRRTNVDGNTFGQNNNVNNNGGQIRPGPKFQTPFLGPSRGPHKSMHCKFCKPPGVVTPEKNTRPQLETKTKIHLVHEGADLKLYDAHDEPGVPEVEIEGCVCVLEGENKCPKCAPDKTRAPQKKKICKCPKGAKSNPNYDYGYVPKKTKKKVEDDEFWWEKYSREHDKITRETWSAYMAQRRKEKKLNKCQNENITDRTYFILGGLGLYPRPKRIIVKKCLRFSHYNSIQFLNQLRLLTKDDDFFNELPKPNPSNRMTTWNDKLLMNAICHLEFPYFLRELMDRLPILPKEKILPPIPYPVYPKLPKKKYDNPYEEPIWEDRLNWVEKEKIDRINRARENLETKRVKIPPLALVKRPSLIDARPPFLAQIEANEQSSRGIKKVKEKKKKKRHRVEKFDSAVDMTAIADPDEICLFLREPEKQEFVEDDIESEKVKFLPEPEVVTTEIARIKPIFDYDDLSDTDVDLPFKKKNVEDEKILLENIVEESKVDENENDFLLSYDFEEKLGEDDDLTLNFALGSKKLYKKKIRRHESIISDPDPDPNNENDLREPCFRDLETRENSSQIKKKKKKKKRKNKKSKKFKNLKKFQDKYITHKKKTIKLTEKSVPVKIDKETMTECYPGEYDYLYSSDNKEKKKKEKKSNEEENLFQGDVQDSLKIIIQDLAEEGFLCASYENIYKHPDVIQLIEYLKGEIMTKKKKENLINYIKLKWTTMKNLSKFTIPDLGIPNDELTKLTWKDKTKMSRIADKKKDEFYFKIASYRGQTGRWLYNTMNQHVFGTQRFLQIFYDYLVSRYEDSILRGLL</sequence>
<feature type="region of interest" description="Disordered" evidence="1">
    <location>
        <begin position="55"/>
        <end position="77"/>
    </location>
</feature>
<dbReference type="EMBL" id="AAZO01004561">
    <property type="status" value="NOT_ANNOTATED_CDS"/>
    <property type="molecule type" value="Genomic_DNA"/>
</dbReference>
<evidence type="ECO:0000313" key="3">
    <source>
        <dbReference type="EnsemblMetazoa" id="PHUM389830-PA"/>
    </source>
</evidence>
<keyword evidence="4" id="KW-1185">Reference proteome</keyword>
<reference evidence="2" key="2">
    <citation type="submission" date="2007-04" db="EMBL/GenBank/DDBJ databases">
        <title>The genome of the human body louse.</title>
        <authorList>
            <consortium name="The Human Body Louse Genome Consortium"/>
            <person name="Kirkness E."/>
            <person name="Walenz B."/>
            <person name="Hass B."/>
            <person name="Bruggner R."/>
            <person name="Strausberg R."/>
        </authorList>
    </citation>
    <scope>NUCLEOTIDE SEQUENCE</scope>
    <source>
        <strain evidence="2">USDA</strain>
    </source>
</reference>
<dbReference type="Proteomes" id="UP000009046">
    <property type="component" value="Unassembled WGS sequence"/>
</dbReference>
<dbReference type="EMBL" id="DS235442">
    <property type="protein sequence ID" value="EEB15798.1"/>
    <property type="molecule type" value="Genomic_DNA"/>
</dbReference>
<evidence type="ECO:0000313" key="2">
    <source>
        <dbReference type="EMBL" id="EEB15798.1"/>
    </source>
</evidence>
<dbReference type="VEuPathDB" id="VectorBase:PHUM389830"/>
<dbReference type="HOGENOM" id="CLU_334122_0_0_1"/>
<proteinExistence type="predicted"/>
<feature type="compositionally biased region" description="Basic residues" evidence="1">
    <location>
        <begin position="616"/>
        <end position="631"/>
    </location>
</feature>
<dbReference type="CTD" id="8237541"/>
<protein>
    <submittedName>
        <fullName evidence="2 3">Uncharacterized protein</fullName>
    </submittedName>
</protein>
<reference evidence="3" key="3">
    <citation type="submission" date="2020-05" db="UniProtKB">
        <authorList>
            <consortium name="EnsemblMetazoa"/>
        </authorList>
    </citation>
    <scope>IDENTIFICATION</scope>
    <source>
        <strain evidence="3">USDA</strain>
    </source>
</reference>
<reference evidence="2" key="1">
    <citation type="submission" date="2007-04" db="EMBL/GenBank/DDBJ databases">
        <title>Annotation of Pediculus humanus corporis strain USDA.</title>
        <authorList>
            <person name="Kirkness E."/>
            <person name="Hannick L."/>
            <person name="Hass B."/>
            <person name="Bruggner R."/>
            <person name="Lawson D."/>
            <person name="Bidwell S."/>
            <person name="Joardar V."/>
            <person name="Caler E."/>
            <person name="Walenz B."/>
            <person name="Inman J."/>
            <person name="Schobel S."/>
            <person name="Galinsky K."/>
            <person name="Amedeo P."/>
            <person name="Strausberg R."/>
        </authorList>
    </citation>
    <scope>NUCLEOTIDE SEQUENCE</scope>
    <source>
        <strain evidence="2">USDA</strain>
    </source>
</reference>
<feature type="compositionally biased region" description="Low complexity" evidence="1">
    <location>
        <begin position="59"/>
        <end position="73"/>
    </location>
</feature>
<feature type="region of interest" description="Disordered" evidence="1">
    <location>
        <begin position="610"/>
        <end position="631"/>
    </location>
</feature>
<dbReference type="GeneID" id="8237541"/>
<dbReference type="OrthoDB" id="6612236at2759"/>
<accession>E0VQZ2</accession>